<evidence type="ECO:0008006" key="16">
    <source>
        <dbReference type="Google" id="ProtNLM"/>
    </source>
</evidence>
<comment type="subcellular location">
    <subcellularLocation>
        <location evidence="1">Cell membrane</location>
        <topology evidence="1">Multi-pass membrane protein</topology>
    </subcellularLocation>
</comment>
<dbReference type="SUPFAM" id="SSF81296">
    <property type="entry name" value="E set domains"/>
    <property type="match status" value="1"/>
</dbReference>
<organism evidence="14 15">
    <name type="scientific">Nocardioides phosphati</name>
    <dbReference type="NCBI Taxonomy" id="1867775"/>
    <lineage>
        <taxon>Bacteria</taxon>
        <taxon>Bacillati</taxon>
        <taxon>Actinomycetota</taxon>
        <taxon>Actinomycetes</taxon>
        <taxon>Propionibacteriales</taxon>
        <taxon>Nocardioidaceae</taxon>
        <taxon>Nocardioides</taxon>
    </lineage>
</organism>
<feature type="transmembrane region" description="Helical" evidence="10">
    <location>
        <begin position="310"/>
        <end position="331"/>
    </location>
</feature>
<keyword evidence="6 10" id="KW-1133">Transmembrane helix</keyword>
<feature type="transmembrane region" description="Helical" evidence="10">
    <location>
        <begin position="169"/>
        <end position="189"/>
    </location>
</feature>
<dbReference type="PROSITE" id="PS51318">
    <property type="entry name" value="TAT"/>
    <property type="match status" value="1"/>
</dbReference>
<evidence type="ECO:0000259" key="12">
    <source>
        <dbReference type="Pfam" id="PF04234"/>
    </source>
</evidence>
<keyword evidence="7" id="KW-0186">Copper</keyword>
<reference evidence="15" key="1">
    <citation type="journal article" date="2019" name="Int. J. Syst. Evol. Microbiol.">
        <title>The Global Catalogue of Microorganisms (GCM) 10K type strain sequencing project: providing services to taxonomists for standard genome sequencing and annotation.</title>
        <authorList>
            <consortium name="The Broad Institute Genomics Platform"/>
            <consortium name="The Broad Institute Genome Sequencing Center for Infectious Disease"/>
            <person name="Wu L."/>
            <person name="Ma J."/>
        </authorList>
    </citation>
    <scope>NUCLEOTIDE SEQUENCE [LARGE SCALE GENOMIC DNA]</scope>
    <source>
        <strain evidence="15">CGMCC 4.7371</strain>
    </source>
</reference>
<evidence type="ECO:0000256" key="7">
    <source>
        <dbReference type="ARBA" id="ARBA00023008"/>
    </source>
</evidence>
<feature type="transmembrane region" description="Helical" evidence="10">
    <location>
        <begin position="242"/>
        <end position="264"/>
    </location>
</feature>
<evidence type="ECO:0000259" key="13">
    <source>
        <dbReference type="Pfam" id="PF05425"/>
    </source>
</evidence>
<evidence type="ECO:0000256" key="4">
    <source>
        <dbReference type="ARBA" id="ARBA00022723"/>
    </source>
</evidence>
<evidence type="ECO:0000256" key="9">
    <source>
        <dbReference type="SAM" id="MobiDB-lite"/>
    </source>
</evidence>
<feature type="transmembrane region" description="Helical" evidence="10">
    <location>
        <begin position="201"/>
        <end position="222"/>
    </location>
</feature>
<dbReference type="Pfam" id="PF05425">
    <property type="entry name" value="CopD"/>
    <property type="match status" value="1"/>
</dbReference>
<dbReference type="Gene3D" id="2.60.40.1220">
    <property type="match status" value="1"/>
</dbReference>
<evidence type="ECO:0000256" key="11">
    <source>
        <dbReference type="SAM" id="SignalP"/>
    </source>
</evidence>
<protein>
    <recommendedName>
        <fullName evidence="16">Copper resistance protein</fullName>
    </recommendedName>
</protein>
<keyword evidence="8 10" id="KW-0472">Membrane</keyword>
<sequence>MTRSSRRGTLRRGALLAALLLAAWFVLGSTGSASAHTELVHTDPAQGTRLKGVPLQVVLTYGEPVSLHDVTVTTAGHELPLTAVPGKEDAVAVDLRGVTRAEKLVLAWRVVDEADGHETHGRLAWPVRAAAGTADSTPAASPSSTQQQAAASGPRDLGVVDGLARTSRLVGYVALALLAGGLFFIAALWPAGAGVRRTRLLLGGAVTVGLLSSFASACLVLWRIDGHISLDGALHGPLGEDYGRPVAVLVLLWLLASVVVVALAQGGAATARSLPWRVGALVVAGGMLRATGMSGHAAEASSGWATLADLLHLVAISAWFGGLVVVLSCLIPSSGPAEVRRIVGRFSVVAQVSVALIVGSGVILLWQVAGGPGVLFTTHYGRVLALKLGLFGLVLTAALFSKRWLDRSVGSSGRRTGNVRPLTASVAAESALVLAVLGAASVLVTSSPGV</sequence>
<evidence type="ECO:0000256" key="1">
    <source>
        <dbReference type="ARBA" id="ARBA00004651"/>
    </source>
</evidence>
<feature type="domain" description="Copper resistance protein D" evidence="13">
    <location>
        <begin position="341"/>
        <end position="443"/>
    </location>
</feature>
<dbReference type="RefSeq" id="WP_188781951.1">
    <property type="nucleotide sequence ID" value="NZ_BMNI01000001.1"/>
</dbReference>
<evidence type="ECO:0000256" key="2">
    <source>
        <dbReference type="ARBA" id="ARBA00022475"/>
    </source>
</evidence>
<keyword evidence="15" id="KW-1185">Reference proteome</keyword>
<evidence type="ECO:0000313" key="14">
    <source>
        <dbReference type="EMBL" id="GGO84325.1"/>
    </source>
</evidence>
<dbReference type="InterPro" id="IPR007348">
    <property type="entry name" value="CopC_dom"/>
</dbReference>
<dbReference type="PANTHER" id="PTHR34820:SF4">
    <property type="entry name" value="INNER MEMBRANE PROTEIN YEBZ"/>
    <property type="match status" value="1"/>
</dbReference>
<feature type="region of interest" description="Disordered" evidence="9">
    <location>
        <begin position="133"/>
        <end position="153"/>
    </location>
</feature>
<keyword evidence="2" id="KW-1003">Cell membrane</keyword>
<feature type="transmembrane region" description="Helical" evidence="10">
    <location>
        <begin position="276"/>
        <end position="298"/>
    </location>
</feature>
<name>A0ABQ2N4K0_9ACTN</name>
<dbReference type="Proteomes" id="UP000655410">
    <property type="component" value="Unassembled WGS sequence"/>
</dbReference>
<comment type="caution">
    <text evidence="14">The sequence shown here is derived from an EMBL/GenBank/DDBJ whole genome shotgun (WGS) entry which is preliminary data.</text>
</comment>
<evidence type="ECO:0000256" key="3">
    <source>
        <dbReference type="ARBA" id="ARBA00022692"/>
    </source>
</evidence>
<evidence type="ECO:0000256" key="5">
    <source>
        <dbReference type="ARBA" id="ARBA00022729"/>
    </source>
</evidence>
<proteinExistence type="predicted"/>
<feature type="transmembrane region" description="Helical" evidence="10">
    <location>
        <begin position="343"/>
        <end position="368"/>
    </location>
</feature>
<dbReference type="PANTHER" id="PTHR34820">
    <property type="entry name" value="INNER MEMBRANE PROTEIN YEBZ"/>
    <property type="match status" value="1"/>
</dbReference>
<feature type="signal peptide" evidence="11">
    <location>
        <begin position="1"/>
        <end position="35"/>
    </location>
</feature>
<dbReference type="Pfam" id="PF04234">
    <property type="entry name" value="CopC"/>
    <property type="match status" value="1"/>
</dbReference>
<gene>
    <name evidence="14" type="ORF">GCM10011584_01600</name>
</gene>
<dbReference type="InterPro" id="IPR014756">
    <property type="entry name" value="Ig_E-set"/>
</dbReference>
<keyword evidence="3 10" id="KW-0812">Transmembrane</keyword>
<evidence type="ECO:0000256" key="6">
    <source>
        <dbReference type="ARBA" id="ARBA00022989"/>
    </source>
</evidence>
<feature type="transmembrane region" description="Helical" evidence="10">
    <location>
        <begin position="422"/>
        <end position="444"/>
    </location>
</feature>
<evidence type="ECO:0000256" key="10">
    <source>
        <dbReference type="SAM" id="Phobius"/>
    </source>
</evidence>
<accession>A0ABQ2N4K0</accession>
<keyword evidence="4" id="KW-0479">Metal-binding</keyword>
<feature type="chain" id="PRO_5047085740" description="Copper resistance protein" evidence="11">
    <location>
        <begin position="36"/>
        <end position="450"/>
    </location>
</feature>
<dbReference type="InterPro" id="IPR032694">
    <property type="entry name" value="CopC/D"/>
</dbReference>
<dbReference type="EMBL" id="BMNI01000001">
    <property type="protein sequence ID" value="GGO84325.1"/>
    <property type="molecule type" value="Genomic_DNA"/>
</dbReference>
<dbReference type="InterPro" id="IPR008457">
    <property type="entry name" value="Cu-R_CopD_dom"/>
</dbReference>
<dbReference type="InterPro" id="IPR006311">
    <property type="entry name" value="TAT_signal"/>
</dbReference>
<evidence type="ECO:0000256" key="8">
    <source>
        <dbReference type="ARBA" id="ARBA00023136"/>
    </source>
</evidence>
<dbReference type="InterPro" id="IPR014755">
    <property type="entry name" value="Cu-Rt/internalin_Ig-like"/>
</dbReference>
<feature type="transmembrane region" description="Helical" evidence="10">
    <location>
        <begin position="380"/>
        <end position="401"/>
    </location>
</feature>
<keyword evidence="5 11" id="KW-0732">Signal</keyword>
<feature type="domain" description="CopC" evidence="12">
    <location>
        <begin position="36"/>
        <end position="125"/>
    </location>
</feature>
<evidence type="ECO:0000313" key="15">
    <source>
        <dbReference type="Proteomes" id="UP000655410"/>
    </source>
</evidence>